<comment type="subcellular location">
    <subcellularLocation>
        <location evidence="1 5">Cytoplasm</location>
    </subcellularLocation>
</comment>
<keyword evidence="10" id="KW-1185">Reference proteome</keyword>
<dbReference type="InterPro" id="IPR053926">
    <property type="entry name" value="RecX_HTH_1st"/>
</dbReference>
<organism evidence="9 10">
    <name type="scientific">Corynebacterium gallinarum</name>
    <dbReference type="NCBI Taxonomy" id="2762214"/>
    <lineage>
        <taxon>Bacteria</taxon>
        <taxon>Bacillati</taxon>
        <taxon>Actinomycetota</taxon>
        <taxon>Actinomycetes</taxon>
        <taxon>Mycobacteriales</taxon>
        <taxon>Corynebacteriaceae</taxon>
        <taxon>Corynebacterium</taxon>
    </lineage>
</organism>
<dbReference type="InterPro" id="IPR003783">
    <property type="entry name" value="Regulatory_RecX"/>
</dbReference>
<dbReference type="Pfam" id="PF02631">
    <property type="entry name" value="RecX_HTH2"/>
    <property type="match status" value="1"/>
</dbReference>
<dbReference type="InterPro" id="IPR053924">
    <property type="entry name" value="RecX_HTH_2nd"/>
</dbReference>
<evidence type="ECO:0000256" key="6">
    <source>
        <dbReference type="SAM" id="MobiDB-lite"/>
    </source>
</evidence>
<dbReference type="HAMAP" id="MF_01114">
    <property type="entry name" value="RecX"/>
    <property type="match status" value="1"/>
</dbReference>
<dbReference type="Proteomes" id="UP000650224">
    <property type="component" value="Unassembled WGS sequence"/>
</dbReference>
<name>A0A8I0HMP8_9CORY</name>
<dbReference type="GO" id="GO:0005737">
    <property type="term" value="C:cytoplasm"/>
    <property type="evidence" value="ECO:0007669"/>
    <property type="project" value="UniProtKB-SubCell"/>
</dbReference>
<proteinExistence type="inferred from homology"/>
<feature type="domain" description="RecX second three-helical" evidence="7">
    <location>
        <begin position="97"/>
        <end position="138"/>
    </location>
</feature>
<evidence type="ECO:0000259" key="8">
    <source>
        <dbReference type="Pfam" id="PF21982"/>
    </source>
</evidence>
<evidence type="ECO:0000313" key="10">
    <source>
        <dbReference type="Proteomes" id="UP000650224"/>
    </source>
</evidence>
<evidence type="ECO:0000313" key="9">
    <source>
        <dbReference type="EMBL" id="MBD8028747.1"/>
    </source>
</evidence>
<dbReference type="EMBL" id="JACSPR010000001">
    <property type="protein sequence ID" value="MBD8028747.1"/>
    <property type="molecule type" value="Genomic_DNA"/>
</dbReference>
<evidence type="ECO:0000256" key="5">
    <source>
        <dbReference type="HAMAP-Rule" id="MF_01114"/>
    </source>
</evidence>
<comment type="similarity">
    <text evidence="2 5">Belongs to the RecX family.</text>
</comment>
<keyword evidence="4 5" id="KW-0963">Cytoplasm</keyword>
<comment type="function">
    <text evidence="5">Modulates RecA activity.</text>
</comment>
<evidence type="ECO:0000256" key="3">
    <source>
        <dbReference type="ARBA" id="ARBA00018111"/>
    </source>
</evidence>
<accession>A0A8I0HMP8</accession>
<feature type="region of interest" description="Disordered" evidence="6">
    <location>
        <begin position="27"/>
        <end position="47"/>
    </location>
</feature>
<dbReference type="PANTHER" id="PTHR33602">
    <property type="entry name" value="REGULATORY PROTEIN RECX FAMILY PROTEIN"/>
    <property type="match status" value="1"/>
</dbReference>
<dbReference type="AlphaFoldDB" id="A0A8I0HMP8"/>
<dbReference type="GO" id="GO:0006282">
    <property type="term" value="P:regulation of DNA repair"/>
    <property type="evidence" value="ECO:0007669"/>
    <property type="project" value="UniProtKB-UniRule"/>
</dbReference>
<dbReference type="Pfam" id="PF21982">
    <property type="entry name" value="RecX_HTH1"/>
    <property type="match status" value="1"/>
</dbReference>
<dbReference type="RefSeq" id="WP_191732013.1">
    <property type="nucleotide sequence ID" value="NZ_JACSPR010000001.1"/>
</dbReference>
<gene>
    <name evidence="5 9" type="primary">recX</name>
    <name evidence="9" type="ORF">H9627_00150</name>
</gene>
<reference evidence="9 10" key="1">
    <citation type="submission" date="2020-08" db="EMBL/GenBank/DDBJ databases">
        <title>A Genomic Blueprint of the Chicken Gut Microbiome.</title>
        <authorList>
            <person name="Gilroy R."/>
            <person name="Ravi A."/>
            <person name="Getino M."/>
            <person name="Pursley I."/>
            <person name="Horton D.L."/>
            <person name="Alikhan N.-F."/>
            <person name="Baker D."/>
            <person name="Gharbi K."/>
            <person name="Hall N."/>
            <person name="Watson M."/>
            <person name="Adriaenssens E.M."/>
            <person name="Foster-Nyarko E."/>
            <person name="Jarju S."/>
            <person name="Secka A."/>
            <person name="Antonio M."/>
            <person name="Oren A."/>
            <person name="Chaudhuri R."/>
            <person name="La Ragione R.M."/>
            <person name="Hildebrand F."/>
            <person name="Pallen M.J."/>
        </authorList>
    </citation>
    <scope>NUCLEOTIDE SEQUENCE [LARGE SCALE GENOMIC DNA]</scope>
    <source>
        <strain evidence="9 10">Sa1YVA5</strain>
    </source>
</reference>
<sequence>MTDPITPNPEESQAAKLDKLRTALEEFSRRQEEGAPSTLFDREAEEKKAEVRRRALLLLDQRARSRSELRERLLALELDPEVIDEVLGDLTRANLIDDEAFAQEWVRQRAQRRGKSSRVLDRELRDKGVDAGIRARALEQIDADDERATARAVAVKKARSETRIPADRTDYDKALRRVVGALARRGFPAGISMDLAREALDERIEDLKLR</sequence>
<comment type="caution">
    <text evidence="9">The sequence shown here is derived from an EMBL/GenBank/DDBJ whole genome shotgun (WGS) entry which is preliminary data.</text>
</comment>
<evidence type="ECO:0000256" key="2">
    <source>
        <dbReference type="ARBA" id="ARBA00009695"/>
    </source>
</evidence>
<dbReference type="Gene3D" id="1.10.10.10">
    <property type="entry name" value="Winged helix-like DNA-binding domain superfamily/Winged helix DNA-binding domain"/>
    <property type="match status" value="2"/>
</dbReference>
<dbReference type="NCBIfam" id="NF001059">
    <property type="entry name" value="PRK00117.4-3"/>
    <property type="match status" value="1"/>
</dbReference>
<evidence type="ECO:0000259" key="7">
    <source>
        <dbReference type="Pfam" id="PF02631"/>
    </source>
</evidence>
<dbReference type="PANTHER" id="PTHR33602:SF1">
    <property type="entry name" value="REGULATORY PROTEIN RECX FAMILY PROTEIN"/>
    <property type="match status" value="1"/>
</dbReference>
<evidence type="ECO:0000256" key="4">
    <source>
        <dbReference type="ARBA" id="ARBA00022490"/>
    </source>
</evidence>
<dbReference type="InterPro" id="IPR036388">
    <property type="entry name" value="WH-like_DNA-bd_sf"/>
</dbReference>
<evidence type="ECO:0000256" key="1">
    <source>
        <dbReference type="ARBA" id="ARBA00004496"/>
    </source>
</evidence>
<protein>
    <recommendedName>
        <fullName evidence="3 5">Regulatory protein RecX</fullName>
    </recommendedName>
</protein>
<feature type="domain" description="RecX first three-helical" evidence="8">
    <location>
        <begin position="52"/>
        <end position="90"/>
    </location>
</feature>